<dbReference type="OrthoDB" id="10594848at2759"/>
<reference evidence="2" key="1">
    <citation type="journal article" date="2017" name="Nat. Ecol. Evol.">
        <title>Genome expansion and lineage-specific genetic innovations in the forest pathogenic fungi Armillaria.</title>
        <authorList>
            <person name="Sipos G."/>
            <person name="Prasanna A.N."/>
            <person name="Walter M.C."/>
            <person name="O'Connor E."/>
            <person name="Balint B."/>
            <person name="Krizsan K."/>
            <person name="Kiss B."/>
            <person name="Hess J."/>
            <person name="Varga T."/>
            <person name="Slot J."/>
            <person name="Riley R."/>
            <person name="Boka B."/>
            <person name="Rigling D."/>
            <person name="Barry K."/>
            <person name="Lee J."/>
            <person name="Mihaltcheva S."/>
            <person name="LaButti K."/>
            <person name="Lipzen A."/>
            <person name="Waldron R."/>
            <person name="Moloney N.M."/>
            <person name="Sperisen C."/>
            <person name="Kredics L."/>
            <person name="Vagvoelgyi C."/>
            <person name="Patrignani A."/>
            <person name="Fitzpatrick D."/>
            <person name="Nagy I."/>
            <person name="Doyle S."/>
            <person name="Anderson J.B."/>
            <person name="Grigoriev I.V."/>
            <person name="Gueldener U."/>
            <person name="Muensterkoetter M."/>
            <person name="Nagy L.G."/>
        </authorList>
    </citation>
    <scope>NUCLEOTIDE SEQUENCE [LARGE SCALE GENOMIC DNA]</scope>
    <source>
        <strain evidence="2">Ar21-2</strain>
    </source>
</reference>
<proteinExistence type="predicted"/>
<dbReference type="AlphaFoldDB" id="A0A2H3CUY3"/>
<protein>
    <submittedName>
        <fullName evidence="1">Uncharacterized protein</fullName>
    </submittedName>
</protein>
<dbReference type="InParanoid" id="A0A2H3CUY3"/>
<organism evidence="1 2">
    <name type="scientific">Armillaria gallica</name>
    <name type="common">Bulbous honey fungus</name>
    <name type="synonym">Armillaria bulbosa</name>
    <dbReference type="NCBI Taxonomy" id="47427"/>
    <lineage>
        <taxon>Eukaryota</taxon>
        <taxon>Fungi</taxon>
        <taxon>Dikarya</taxon>
        <taxon>Basidiomycota</taxon>
        <taxon>Agaricomycotina</taxon>
        <taxon>Agaricomycetes</taxon>
        <taxon>Agaricomycetidae</taxon>
        <taxon>Agaricales</taxon>
        <taxon>Marasmiineae</taxon>
        <taxon>Physalacriaceae</taxon>
        <taxon>Armillaria</taxon>
    </lineage>
</organism>
<dbReference type="EMBL" id="KZ293710">
    <property type="protein sequence ID" value="PBK83002.1"/>
    <property type="molecule type" value="Genomic_DNA"/>
</dbReference>
<name>A0A2H3CUY3_ARMGA</name>
<accession>A0A2H3CUY3</accession>
<keyword evidence="2" id="KW-1185">Reference proteome</keyword>
<sequence length="235" mass="26676">MRWRLDIHFEGDWETFLSAIGARLLFPYRHYRLPQVHWRHPEPHRYRPQPSNINEPPSWRHVDYRKVFFNCGLGDFLFVQSDNIPLLPFQLLQYRPAALSSHTKKATLEWAKPKHTSPKTRNEPPISSCQGAVCPYHLLLVSPLHRPSYTATSFGVSTRSGCFLSHGENSLISLTPSASLHGRQHRLGIISYPTYSHAWITSAHSHSLPSISTSCVICSSVSLGMPRLSFPGKSV</sequence>
<evidence type="ECO:0000313" key="2">
    <source>
        <dbReference type="Proteomes" id="UP000217790"/>
    </source>
</evidence>
<dbReference type="Proteomes" id="UP000217790">
    <property type="component" value="Unassembled WGS sequence"/>
</dbReference>
<evidence type="ECO:0000313" key="1">
    <source>
        <dbReference type="EMBL" id="PBK83002.1"/>
    </source>
</evidence>
<gene>
    <name evidence="1" type="ORF">ARMGADRAFT_682805</name>
</gene>